<evidence type="ECO:0000313" key="3">
    <source>
        <dbReference type="EnsemblPlants" id="EMT27113"/>
    </source>
</evidence>
<name>M8BZ83_AEGTA</name>
<dbReference type="InterPro" id="IPR046852">
    <property type="entry name" value="Neurobeachin_a-sol"/>
</dbReference>
<evidence type="ECO:0000259" key="1">
    <source>
        <dbReference type="Pfam" id="PF15787"/>
    </source>
</evidence>
<dbReference type="InterPro" id="IPR013320">
    <property type="entry name" value="ConA-like_dom_sf"/>
</dbReference>
<dbReference type="Pfam" id="PF20425">
    <property type="entry name" value="Neurobeachin"/>
    <property type="match status" value="1"/>
</dbReference>
<reference evidence="3" key="1">
    <citation type="submission" date="2015-06" db="UniProtKB">
        <authorList>
            <consortium name="EnsemblPlants"/>
        </authorList>
    </citation>
    <scope>IDENTIFICATION</scope>
</reference>
<feature type="domain" description="DUF4704" evidence="1">
    <location>
        <begin position="967"/>
        <end position="1266"/>
    </location>
</feature>
<dbReference type="Pfam" id="PF15787">
    <property type="entry name" value="DUF4704"/>
    <property type="match status" value="2"/>
</dbReference>
<evidence type="ECO:0000259" key="2">
    <source>
        <dbReference type="Pfam" id="PF20425"/>
    </source>
</evidence>
<protein>
    <submittedName>
        <fullName evidence="3">Uncharacterized protein</fullName>
    </submittedName>
</protein>
<dbReference type="InterPro" id="IPR031570">
    <property type="entry name" value="NBEA/BDCP_DUF4704"/>
</dbReference>
<dbReference type="InterPro" id="IPR050865">
    <property type="entry name" value="BEACH_Domain"/>
</dbReference>
<dbReference type="EnsemblPlants" id="EMT27113">
    <property type="protein sequence ID" value="EMT27113"/>
    <property type="gene ID" value="F775_01212"/>
</dbReference>
<dbReference type="PANTHER" id="PTHR13743">
    <property type="entry name" value="BEIGE/BEACH-RELATED"/>
    <property type="match status" value="1"/>
</dbReference>
<dbReference type="ExpressionAtlas" id="M8BZ83">
    <property type="expression patterns" value="baseline"/>
</dbReference>
<accession>M8BZ83</accession>
<proteinExistence type="predicted"/>
<sequence length="1678" mass="187717">MMLKILICIITIISNFMKLEPTATRDPYFVDTTKYVRSSSYLATVSPSIPENTIPDALQHWQQKAIILVLEAGCVNRILIRFSKHKEHQYAVLIFIIGQINESHRQKDTTKTLLALNSISGPVHFLKITEWNDYSLKLSIALCSFILPSNVVKCCSDETAINQISASIPSAYQEQSVRWMIRVLLTVFLCIKACACESELPSHIKILAKTIQIYTIRTFRRVLVSAPALLTAFREEGVWDLIFSEDCFYVGSSVEDIQFHIGTENQNDNVRNNRTATDSQSSYRTDVNILQVEAISFLEFAATLNENTYNLPECSALVDALEHCVSDAVVASILLKCFRVILQLATEQTLDSFISLDAITRVLKVACLQAQGLRNSRNLPRPEITIDRDGSRTENIEMTSPEDRTDHTLTCLKLGVNLLKDYVTISSDGRILVLHNAECIECLFNLFEEESLRKLVLEQVLALFRLPPSSARDHAAKLHLCSKYLENFTQANENEKVNSELLIDLLVSMREIIMMDRMYYQNLFRNEGCFLHIISLLNGTFNEATGERLVLNVLETLTLLLEGNNASKAAFRVLVGVGYQTLQSLLLDYYKMLPSERLLDALLNMLVDGKFEINEKTTIKAKRRRCCITFEHFTEAISDWQSSTSLQHYGLVVLQQLLKQSITNRTYSFRAGLLSILLDWFSIEEKDDTVNVIAELIQIIGAHSICGKDIRKIFALLRSEKISAKQKHTSLLLRSLSHMLKEKGPEAFFEFSGHDSGIEIKSPFQWPYNRGLSFSCWLRVENFPENGMMGLFSFSTEDGRGCSAMLSKSALVYELPPKEWKFLSVTHTIGRAFSGGSQLRCYVDGELVSCEKCRYAKVNEVMTRCTIGTELMPLGDEPNSIGFERTFAFTGQMGPVYVFSDALSSEQIKGIYNLGPSYMYSFHGDDSLYRGILDARDGISSKIIFGLNAQASDSKTLFSVSSALDSADKSTVEATIIGGTKLCSRRLPQDIIYCVGGVSVFFPLFTQFCDAVTNGGQYCDTSVINDKLAAEVIELVASVLDGNVSNQQQMYLLSGLSILGFLLQAAPPQLLNMKTLPAVKYMFDVLRNCGMSKVLLKDAISRVYLNPEIWVYSNYEVQRDLYILLIQYFETDGRFLPLLCGLPRIIDIVRQYYWEKIDSKCVIGSKLLHPITKQVIGERPKIEEIRKLRLLLLSLAEMSIKLKISPADIGALISFVERSQDIACIEDILNMILRALSHDSLLSSFLEHVNVLGGCCIFLNLLKRCASPYGSGSQDLPILDADGAGGEDSDREKSLVDLSAAAVTPEGAAFFSMEMLVRSASTSTASFVSRVKALTAVVCIRRWSGVSSYASTPTDLGSVAQWSPGVRCGLADSCRRTTLSGIDGRDAWQGRCISSALRMNRWKMEVTALAACGAHWECAGPVYDPVQVVAWMGHPALDVRFWCDVCLVLGPDIRHTFIKGIGVATGVAKMVLQEHSQSDPSKDTNSNASSLDHFFLPRILEHGWNSWLETSTDLDVIKEYKPAPKAELDNVEINELILVRKLYSLVLSYYLSSVKGGWHQLEDTVHFFLLKFDQGQLSSSYLLRDILDDIVGSLLQTSSEENIFLSQPGCDNVLHLLKLIQELLVNQIGIKLLFPSPSTTDESSSDDKWKEDIKLTVNEILDAETNGQCRIEGVKRDK</sequence>
<dbReference type="PANTHER" id="PTHR13743:SF129">
    <property type="entry name" value="BEACH DOMAIN-CONTAINING PROTEIN"/>
    <property type="match status" value="1"/>
</dbReference>
<dbReference type="SUPFAM" id="SSF49899">
    <property type="entry name" value="Concanavalin A-like lectins/glucanases"/>
    <property type="match status" value="1"/>
</dbReference>
<feature type="domain" description="Neurobeachin alpha-solenoid region" evidence="2">
    <location>
        <begin position="310"/>
        <end position="740"/>
    </location>
</feature>
<dbReference type="Gene3D" id="2.60.120.200">
    <property type="match status" value="1"/>
</dbReference>
<organism evidence="3">
    <name type="scientific">Aegilops tauschii</name>
    <name type="common">Tausch's goatgrass</name>
    <name type="synonym">Aegilops squarrosa</name>
    <dbReference type="NCBI Taxonomy" id="37682"/>
    <lineage>
        <taxon>Eukaryota</taxon>
        <taxon>Viridiplantae</taxon>
        <taxon>Streptophyta</taxon>
        <taxon>Embryophyta</taxon>
        <taxon>Tracheophyta</taxon>
        <taxon>Spermatophyta</taxon>
        <taxon>Magnoliopsida</taxon>
        <taxon>Liliopsida</taxon>
        <taxon>Poales</taxon>
        <taxon>Poaceae</taxon>
        <taxon>BOP clade</taxon>
        <taxon>Pooideae</taxon>
        <taxon>Triticodae</taxon>
        <taxon>Triticeae</taxon>
        <taxon>Triticinae</taxon>
        <taxon>Aegilops</taxon>
    </lineage>
</organism>
<feature type="domain" description="DUF4704" evidence="1">
    <location>
        <begin position="1499"/>
        <end position="1569"/>
    </location>
</feature>